<sequence>MEYRQSATRRIRLTTRVAQWATGAVGRAALQELIENPGFQLVGVLVYDPAKTNRDAAELCGLGSPTGIQATASKDEIIACKPEVVIHTASKAHALETNAEDICRLLAAGINVISTTSYNHLPTYGEAVHADFVESCRRGGSRFHAAGENPGFMFERLVATVTGLSKSIDRIDLYEATDVSAVDSRPMLVDLMGMGRPPQDVSVDSPIIAKLDMAYRQALNATADVLGVTLSHIDIAVDATTLPHDIEVKAGTIDAGTVVGQRFSWVGHWSGRPLLAIHEEWVLTRDLPQWGLKPLAPGDRAPLIRAVIAGNPSFELQLDVGPEDGQSDGTHAMPGHLMIAMGAVRAIPYVLAQPPGIVTAPVFGAIQLA</sequence>
<organism evidence="1 2">
    <name type="scientific">Mycolicibacterium iranicum</name>
    <name type="common">Mycobacterium iranicum</name>
    <dbReference type="NCBI Taxonomy" id="912594"/>
    <lineage>
        <taxon>Bacteria</taxon>
        <taxon>Bacillati</taxon>
        <taxon>Actinomycetota</taxon>
        <taxon>Actinomycetes</taxon>
        <taxon>Mycobacteriales</taxon>
        <taxon>Mycobacteriaceae</taxon>
        <taxon>Mycolicibacterium</taxon>
    </lineage>
</organism>
<dbReference type="SUPFAM" id="SSF51735">
    <property type="entry name" value="NAD(P)-binding Rossmann-fold domains"/>
    <property type="match status" value="1"/>
</dbReference>
<evidence type="ECO:0000313" key="2">
    <source>
        <dbReference type="Proteomes" id="UP000078396"/>
    </source>
</evidence>
<comment type="caution">
    <text evidence="1">The sequence shown here is derived from an EMBL/GenBank/DDBJ whole genome shotgun (WGS) entry which is preliminary data.</text>
</comment>
<reference evidence="1 2" key="1">
    <citation type="submission" date="2016-04" db="EMBL/GenBank/DDBJ databases">
        <title>Draft Genome Sequences of Staphylococcus capitis Strain H36, S. capitis Strain H65, S. cohnii Strain H62, S. hominis Strain H69, Mycobacterium iranicum Strain H39, Plantibacter sp. Strain H53, Pseudomonas oryzihabitans Strain H72, and Microbacterium sp. Strain H83, isolated from residential settings.</title>
        <authorList>
            <person name="Lymperopoulou D."/>
            <person name="Adams R.I."/>
            <person name="Lindow S."/>
            <person name="Coil D.A."/>
            <person name="Jospin G."/>
            <person name="Eisen J.A."/>
        </authorList>
    </citation>
    <scope>NUCLEOTIDE SEQUENCE [LARGE SCALE GENOMIC DNA]</scope>
    <source>
        <strain evidence="1 2">H39</strain>
    </source>
</reference>
<dbReference type="CDD" id="cd24146">
    <property type="entry name" value="nat-AmDH_N_like"/>
    <property type="match status" value="1"/>
</dbReference>
<proteinExistence type="predicted"/>
<protein>
    <submittedName>
        <fullName evidence="1">Dihydrodipicolinate synthase</fullName>
    </submittedName>
</protein>
<dbReference type="InterPro" id="IPR036291">
    <property type="entry name" value="NAD(P)-bd_dom_sf"/>
</dbReference>
<dbReference type="Proteomes" id="UP000078396">
    <property type="component" value="Unassembled WGS sequence"/>
</dbReference>
<dbReference type="STRING" id="912594.AWC12_05805"/>
<name>A0A178LTZ2_MYCIR</name>
<dbReference type="EMBL" id="LWCS01000032">
    <property type="protein sequence ID" value="OAN36893.1"/>
    <property type="molecule type" value="Genomic_DNA"/>
</dbReference>
<evidence type="ECO:0000313" key="1">
    <source>
        <dbReference type="EMBL" id="OAN36893.1"/>
    </source>
</evidence>
<gene>
    <name evidence="1" type="ORF">A4X20_06840</name>
</gene>
<accession>A0A178LTZ2</accession>
<dbReference type="AlphaFoldDB" id="A0A178LTZ2"/>
<dbReference type="Gene3D" id="3.40.50.720">
    <property type="entry name" value="NAD(P)-binding Rossmann-like Domain"/>
    <property type="match status" value="1"/>
</dbReference>
<dbReference type="OrthoDB" id="4759936at2"/>